<organism evidence="2 3">
    <name type="scientific">Caerostris extrusa</name>
    <name type="common">Bark spider</name>
    <name type="synonym">Caerostris bankana</name>
    <dbReference type="NCBI Taxonomy" id="172846"/>
    <lineage>
        <taxon>Eukaryota</taxon>
        <taxon>Metazoa</taxon>
        <taxon>Ecdysozoa</taxon>
        <taxon>Arthropoda</taxon>
        <taxon>Chelicerata</taxon>
        <taxon>Arachnida</taxon>
        <taxon>Araneae</taxon>
        <taxon>Araneomorphae</taxon>
        <taxon>Entelegynae</taxon>
        <taxon>Araneoidea</taxon>
        <taxon>Araneidae</taxon>
        <taxon>Caerostris</taxon>
    </lineage>
</organism>
<feature type="region of interest" description="Disordered" evidence="1">
    <location>
        <begin position="91"/>
        <end position="110"/>
    </location>
</feature>
<gene>
    <name evidence="2" type="ORF">CEXT_27361</name>
</gene>
<sequence length="110" mass="12593">MKIPKLYTLSLQSLQSSVINLKCPSIHKYQSPSLFIKATKAKYNFRQTSFQRLVVLSSNFPFSPPDLFHWGSAQDQHVGEVFIHSNERVMKRPAGEKDNNANMTLPGYHQ</sequence>
<reference evidence="2 3" key="1">
    <citation type="submission" date="2021-06" db="EMBL/GenBank/DDBJ databases">
        <title>Caerostris extrusa draft genome.</title>
        <authorList>
            <person name="Kono N."/>
            <person name="Arakawa K."/>
        </authorList>
    </citation>
    <scope>NUCLEOTIDE SEQUENCE [LARGE SCALE GENOMIC DNA]</scope>
</reference>
<accession>A0AAV4X0V6</accession>
<dbReference type="Proteomes" id="UP001054945">
    <property type="component" value="Unassembled WGS sequence"/>
</dbReference>
<comment type="caution">
    <text evidence="2">The sequence shown here is derived from an EMBL/GenBank/DDBJ whole genome shotgun (WGS) entry which is preliminary data.</text>
</comment>
<keyword evidence="3" id="KW-1185">Reference proteome</keyword>
<name>A0AAV4X0V6_CAEEX</name>
<proteinExistence type="predicted"/>
<evidence type="ECO:0000313" key="2">
    <source>
        <dbReference type="EMBL" id="GIY88436.1"/>
    </source>
</evidence>
<evidence type="ECO:0000256" key="1">
    <source>
        <dbReference type="SAM" id="MobiDB-lite"/>
    </source>
</evidence>
<dbReference type="EMBL" id="BPLR01017066">
    <property type="protein sequence ID" value="GIY88436.1"/>
    <property type="molecule type" value="Genomic_DNA"/>
</dbReference>
<dbReference type="AlphaFoldDB" id="A0AAV4X0V6"/>
<evidence type="ECO:0000313" key="3">
    <source>
        <dbReference type="Proteomes" id="UP001054945"/>
    </source>
</evidence>
<protein>
    <submittedName>
        <fullName evidence="2">Uncharacterized protein</fullName>
    </submittedName>
</protein>